<keyword evidence="3" id="KW-1185">Reference proteome</keyword>
<reference evidence="2 3" key="1">
    <citation type="submission" date="2017-09" db="EMBL/GenBank/DDBJ databases">
        <title>WGS assembly of Aquilegia coerulea Goldsmith.</title>
        <authorList>
            <person name="Hodges S."/>
            <person name="Kramer E."/>
            <person name="Nordborg M."/>
            <person name="Tomkins J."/>
            <person name="Borevitz J."/>
            <person name="Derieg N."/>
            <person name="Yan J."/>
            <person name="Mihaltcheva S."/>
            <person name="Hayes R.D."/>
            <person name="Rokhsar D."/>
        </authorList>
    </citation>
    <scope>NUCLEOTIDE SEQUENCE [LARGE SCALE GENOMIC DNA]</scope>
    <source>
        <strain evidence="3">cv. Goldsmith</strain>
    </source>
</reference>
<organism evidence="2 3">
    <name type="scientific">Aquilegia coerulea</name>
    <name type="common">Rocky mountain columbine</name>
    <dbReference type="NCBI Taxonomy" id="218851"/>
    <lineage>
        <taxon>Eukaryota</taxon>
        <taxon>Viridiplantae</taxon>
        <taxon>Streptophyta</taxon>
        <taxon>Embryophyta</taxon>
        <taxon>Tracheophyta</taxon>
        <taxon>Spermatophyta</taxon>
        <taxon>Magnoliopsida</taxon>
        <taxon>Ranunculales</taxon>
        <taxon>Ranunculaceae</taxon>
        <taxon>Thalictroideae</taxon>
        <taxon>Aquilegia</taxon>
    </lineage>
</organism>
<dbReference type="STRING" id="218851.A0A2G5ELG3"/>
<protein>
    <recommendedName>
        <fullName evidence="1">KIB1-4 beta-propeller domain-containing protein</fullName>
    </recommendedName>
</protein>
<dbReference type="InterPro" id="IPR050942">
    <property type="entry name" value="F-box_BR-signaling"/>
</dbReference>
<evidence type="ECO:0000259" key="1">
    <source>
        <dbReference type="Pfam" id="PF03478"/>
    </source>
</evidence>
<gene>
    <name evidence="2" type="ORF">AQUCO_00700614v1</name>
</gene>
<proteinExistence type="predicted"/>
<dbReference type="InParanoid" id="A0A2G5ELG3"/>
<dbReference type="EMBL" id="KZ305024">
    <property type="protein sequence ID" value="PIA56407.1"/>
    <property type="molecule type" value="Genomic_DNA"/>
</dbReference>
<dbReference type="Proteomes" id="UP000230069">
    <property type="component" value="Unassembled WGS sequence"/>
</dbReference>
<dbReference type="AlphaFoldDB" id="A0A2G5ELG3"/>
<dbReference type="PANTHER" id="PTHR44259:SF114">
    <property type="entry name" value="OS06G0707300 PROTEIN"/>
    <property type="match status" value="1"/>
</dbReference>
<dbReference type="PANTHER" id="PTHR44259">
    <property type="entry name" value="OS07G0183000 PROTEIN-RELATED"/>
    <property type="match status" value="1"/>
</dbReference>
<evidence type="ECO:0000313" key="3">
    <source>
        <dbReference type="Proteomes" id="UP000230069"/>
    </source>
</evidence>
<dbReference type="OrthoDB" id="642536at2759"/>
<accession>A0A2G5ELG3</accession>
<dbReference type="InterPro" id="IPR005174">
    <property type="entry name" value="KIB1-4_b-propeller"/>
</dbReference>
<feature type="domain" description="KIB1-4 beta-propeller" evidence="1">
    <location>
        <begin position="6"/>
        <end position="181"/>
    </location>
</feature>
<name>A0A2G5ELG3_AQUCA</name>
<sequence>MAIISGGFRRLAYFKTGDNAWTIFAGVHHIIDVICYGDQFYFVNLEGVVFSYDLNHPDPKVVEVAQCPESPWAMRRYLVESSGELLQVCRFTRFDVVDDNIIKDFVNNGFDVFKLDLVAFKWIKMNTLHGRVLFLGRNSSYSLLASDFPGCKPNSVYFTDDYYERFVEDYGLGPRDMGVFNLEDGSHEPHYRTGSKKIPAHIWIEPIL</sequence>
<evidence type="ECO:0000313" key="2">
    <source>
        <dbReference type="EMBL" id="PIA56407.1"/>
    </source>
</evidence>
<dbReference type="Pfam" id="PF03478">
    <property type="entry name" value="Beta-prop_KIB1-4"/>
    <property type="match status" value="1"/>
</dbReference>